<organism evidence="3 4">
    <name type="scientific">Steinernema glaseri</name>
    <dbReference type="NCBI Taxonomy" id="37863"/>
    <lineage>
        <taxon>Eukaryota</taxon>
        <taxon>Metazoa</taxon>
        <taxon>Ecdysozoa</taxon>
        <taxon>Nematoda</taxon>
        <taxon>Chromadorea</taxon>
        <taxon>Rhabditida</taxon>
        <taxon>Tylenchina</taxon>
        <taxon>Panagrolaimomorpha</taxon>
        <taxon>Strongyloidoidea</taxon>
        <taxon>Steinernematidae</taxon>
        <taxon>Steinernema</taxon>
    </lineage>
</organism>
<reference evidence="4" key="1">
    <citation type="submission" date="2016-11" db="UniProtKB">
        <authorList>
            <consortium name="WormBaseParasite"/>
        </authorList>
    </citation>
    <scope>IDENTIFICATION</scope>
</reference>
<evidence type="ECO:0000313" key="4">
    <source>
        <dbReference type="WBParaSite" id="L893_g3145.t1"/>
    </source>
</evidence>
<dbReference type="WBParaSite" id="L893_g3145.t1">
    <property type="protein sequence ID" value="L893_g3145.t1"/>
    <property type="gene ID" value="L893_g3145"/>
</dbReference>
<keyword evidence="3" id="KW-1185">Reference proteome</keyword>
<sequence length="350" mass="39521">MKEIGGERTPCFLGFFVTRVFMWILLIFVDCSQWSSALEERLSVRLSHQVCNSCSQHLQIGDMMGPSQSRSPKGRSFSGDKDESLLFFGFLGLCSRHLCGKVSTAVAPTCGDAVRNPCKESRSSKPIALVLNYGSVNRRICHHIWSLSNSASCISLTTSHSLLSGSSPNAAPTPQLRRSPRPFPLHAPHSDQGAPYPSTVMPFFSQAVRPRWNRFRDEVSFCFFLLRDLRGQLAHLLTEMYSYVARRRSPGGQSPEERRGERADRYSAGGTRLAPKKPVETTTVFFSARRSRRFFLAEENKRRANSAPYGEGLERRTPRGKDEKMSWTEELLTEESWTQKLEELEQMLSG</sequence>
<feature type="transmembrane region" description="Helical" evidence="2">
    <location>
        <begin position="12"/>
        <end position="29"/>
    </location>
</feature>
<dbReference type="AlphaFoldDB" id="A0A1I8A0G1"/>
<evidence type="ECO:0000256" key="2">
    <source>
        <dbReference type="SAM" id="Phobius"/>
    </source>
</evidence>
<evidence type="ECO:0000256" key="1">
    <source>
        <dbReference type="SAM" id="MobiDB-lite"/>
    </source>
</evidence>
<dbReference type="Proteomes" id="UP000095287">
    <property type="component" value="Unplaced"/>
</dbReference>
<feature type="compositionally biased region" description="Basic and acidic residues" evidence="1">
    <location>
        <begin position="255"/>
        <end position="265"/>
    </location>
</feature>
<protein>
    <submittedName>
        <fullName evidence="4">T. brucei spp.-specific protein</fullName>
    </submittedName>
</protein>
<feature type="region of interest" description="Disordered" evidence="1">
    <location>
        <begin position="305"/>
        <end position="329"/>
    </location>
</feature>
<keyword evidence="2" id="KW-0472">Membrane</keyword>
<keyword evidence="2" id="KW-0812">Transmembrane</keyword>
<feature type="region of interest" description="Disordered" evidence="1">
    <location>
        <begin position="164"/>
        <end position="194"/>
    </location>
</feature>
<feature type="region of interest" description="Disordered" evidence="1">
    <location>
        <begin position="247"/>
        <end position="274"/>
    </location>
</feature>
<feature type="compositionally biased region" description="Basic and acidic residues" evidence="1">
    <location>
        <begin position="312"/>
        <end position="327"/>
    </location>
</feature>
<proteinExistence type="predicted"/>
<name>A0A1I8A0G1_9BILA</name>
<accession>A0A1I8A0G1</accession>
<evidence type="ECO:0000313" key="3">
    <source>
        <dbReference type="Proteomes" id="UP000095287"/>
    </source>
</evidence>
<keyword evidence="2" id="KW-1133">Transmembrane helix</keyword>